<organism evidence="2 3">
    <name type="scientific">Nitrososphaera viennensis EN76</name>
    <dbReference type="NCBI Taxonomy" id="926571"/>
    <lineage>
        <taxon>Archaea</taxon>
        <taxon>Nitrososphaerota</taxon>
        <taxon>Nitrososphaeria</taxon>
        <taxon>Nitrososphaerales</taxon>
        <taxon>Nitrososphaeraceae</taxon>
        <taxon>Nitrososphaera</taxon>
    </lineage>
</organism>
<dbReference type="AlphaFoldDB" id="A0A060HPN6"/>
<protein>
    <submittedName>
        <fullName evidence="2">Uncharacterized protein</fullName>
    </submittedName>
</protein>
<accession>A0A060HPN6</accession>
<dbReference type="InterPro" id="IPR051162">
    <property type="entry name" value="T4SS_component"/>
</dbReference>
<dbReference type="SUPFAM" id="SSF46785">
    <property type="entry name" value="Winged helix' DNA-binding domain"/>
    <property type="match status" value="1"/>
</dbReference>
<evidence type="ECO:0000313" key="3">
    <source>
        <dbReference type="Proteomes" id="UP000027093"/>
    </source>
</evidence>
<dbReference type="RefSeq" id="WP_075054245.1">
    <property type="nucleotide sequence ID" value="NZ_CP007536.1"/>
</dbReference>
<name>A0A060HPN6_9ARCH</name>
<dbReference type="InterPro" id="IPR027417">
    <property type="entry name" value="P-loop_NTPase"/>
</dbReference>
<dbReference type="STRING" id="926571.NVIE_009470"/>
<dbReference type="HOGENOM" id="CLU_322024_0_0_2"/>
<reference evidence="2 3" key="1">
    <citation type="journal article" date="2014" name="Int. J. Syst. Evol. Microbiol.">
        <title>Nitrososphaera viennensis gen. nov., sp. nov., an aerobic and mesophilic, ammonia-oxidizing archaeon from soil and a member of the archaeal phylum Thaumarchaeota.</title>
        <authorList>
            <person name="Stieglmeier M."/>
            <person name="Klingl A."/>
            <person name="Alves R.J."/>
            <person name="Rittmann S.K."/>
            <person name="Melcher M."/>
            <person name="Leisch N."/>
            <person name="Schleper C."/>
        </authorList>
    </citation>
    <scope>NUCLEOTIDE SEQUENCE [LARGE SCALE GENOMIC DNA]</scope>
    <source>
        <strain evidence="2">EN76</strain>
    </source>
</reference>
<dbReference type="PANTHER" id="PTHR30121:SF6">
    <property type="entry name" value="SLR6007 PROTEIN"/>
    <property type="match status" value="1"/>
</dbReference>
<sequence>MGLFERIRKKPDVEKEGKIHEEFDISKYLEPNTEPIYLLGVDSNTGERKGLYKSDRGHTLIIGRTQYGKTTLIETLILEHVQENETFVYIDPSGDSVNKILALIPDEKRKNTILIDPMTIHTHGRVVKIDFLEYSNSLSRLKVAQGFIDAVKKLSGGMWGPLLERIMRNTILLLIDQEKGSTDITDCYYVINDVEYRERLMRNCSNKDVVNFFVNDFGRIRPESLEPILTRLNTILVDPLVKEMFRTKRKDGAVVKTLDLRDAIDGGKFVLVNLSKARLGDMSAFIGSLLLDKIFQTAISRADERVKEKRKACYLYVDEAHTFVTDAVIDILREVAKYRLYFTLVTQYPSGFTEEIKKAVFGNCSTIITFSVGPDTAKEIAPFFVPYDTQTIMLLPRYEFMVSTKMKGIPLKPFSLSTHHTQIKDLELIKRSEECMAESLRIYGQEVSSDPLQDKAESNEVIVIAPKNAAFPRPPFFTTPIKWFIQTRLFFESNGMTMKALFEQAVSSPHHHKPYDSGFQKVKAVLHEMVREGLVQTIQVTADDQSDKRRFAFMLTESGLKPFYEIPKGARVGGNIHLNWMDLFLHAFWRMGWYCIADNGRLSEGHSDIYAFSPKLSENGSKHDPDEWEIPPAWAVEFEVYPERHPNRTIENYLRNASSRIKTVFITDSEERKKRILQALKEHSISAYVPVLLVNRAATHSDVEKVVHALTAIQEPVLLEQAIAEAELPDVKEHGNESVREVEIIEKQNLTDGGQQRTTSSAAHVAPPVNIKTESEGRDIEEQDSGDAGNASIPGENEEKTPDEGGEEEDTATTVMEMLYQELADDESLVRILRAVKESPGLKSSDIVARLGIPRMSFMRKSAKLKELGLIFTKERMPGYAITDRGMTILDKIDERDDGK</sequence>
<dbReference type="OrthoDB" id="10575at2157"/>
<dbReference type="InterPro" id="IPR036390">
    <property type="entry name" value="WH_DNA-bd_sf"/>
</dbReference>
<dbReference type="Gene3D" id="3.40.50.300">
    <property type="entry name" value="P-loop containing nucleotide triphosphate hydrolases"/>
    <property type="match status" value="2"/>
</dbReference>
<evidence type="ECO:0000313" key="2">
    <source>
        <dbReference type="EMBL" id="AIC15172.1"/>
    </source>
</evidence>
<dbReference type="SUPFAM" id="SSF52540">
    <property type="entry name" value="P-loop containing nucleoside triphosphate hydrolases"/>
    <property type="match status" value="1"/>
</dbReference>
<gene>
    <name evidence="2" type="ORF">NVIE_009470</name>
</gene>
<dbReference type="EMBL" id="CP007536">
    <property type="protein sequence ID" value="AIC15172.1"/>
    <property type="molecule type" value="Genomic_DNA"/>
</dbReference>
<dbReference type="Proteomes" id="UP000027093">
    <property type="component" value="Chromosome"/>
</dbReference>
<dbReference type="PANTHER" id="PTHR30121">
    <property type="entry name" value="UNCHARACTERIZED PROTEIN YJGR-RELATED"/>
    <property type="match status" value="1"/>
</dbReference>
<keyword evidence="3" id="KW-1185">Reference proteome</keyword>
<feature type="region of interest" description="Disordered" evidence="1">
    <location>
        <begin position="747"/>
        <end position="810"/>
    </location>
</feature>
<dbReference type="KEGG" id="nvn:NVIE_009470"/>
<evidence type="ECO:0000256" key="1">
    <source>
        <dbReference type="SAM" id="MobiDB-lite"/>
    </source>
</evidence>
<dbReference type="GeneID" id="74946215"/>
<feature type="compositionally biased region" description="Polar residues" evidence="1">
    <location>
        <begin position="748"/>
        <end position="762"/>
    </location>
</feature>
<proteinExistence type="predicted"/>